<feature type="compositionally biased region" description="Basic residues" evidence="1">
    <location>
        <begin position="1"/>
        <end position="12"/>
    </location>
</feature>
<dbReference type="Proteomes" id="UP000655225">
    <property type="component" value="Unassembled WGS sequence"/>
</dbReference>
<evidence type="ECO:0000313" key="4">
    <source>
        <dbReference type="Proteomes" id="UP000655225"/>
    </source>
</evidence>
<evidence type="ECO:0000256" key="1">
    <source>
        <dbReference type="SAM" id="MobiDB-lite"/>
    </source>
</evidence>
<dbReference type="InterPro" id="IPR019557">
    <property type="entry name" value="AminoTfrase-like_pln_mobile"/>
</dbReference>
<dbReference type="OrthoDB" id="1718581at2759"/>
<proteinExistence type="predicted"/>
<evidence type="ECO:0000259" key="2">
    <source>
        <dbReference type="Pfam" id="PF10536"/>
    </source>
</evidence>
<comment type="caution">
    <text evidence="3">The sequence shown here is derived from an EMBL/GenBank/DDBJ whole genome shotgun (WGS) entry which is preliminary data.</text>
</comment>
<dbReference type="GO" id="GO:0010073">
    <property type="term" value="P:meristem maintenance"/>
    <property type="evidence" value="ECO:0007669"/>
    <property type="project" value="InterPro"/>
</dbReference>
<dbReference type="PANTHER" id="PTHR46033:SF8">
    <property type="entry name" value="PROTEIN MAINTENANCE OF MERISTEMS-LIKE"/>
    <property type="match status" value="1"/>
</dbReference>
<dbReference type="OMA" id="LASWCEC"/>
<accession>A0A835DPI5</accession>
<name>A0A835DPI5_TETSI</name>
<feature type="domain" description="Aminotransferase-like plant mobile" evidence="2">
    <location>
        <begin position="172"/>
        <end position="449"/>
    </location>
</feature>
<dbReference type="Pfam" id="PF10536">
    <property type="entry name" value="PMD"/>
    <property type="match status" value="1"/>
</dbReference>
<gene>
    <name evidence="3" type="ORF">HHK36_004486</name>
</gene>
<dbReference type="InterPro" id="IPR044824">
    <property type="entry name" value="MAIN-like"/>
</dbReference>
<dbReference type="PANTHER" id="PTHR46033">
    <property type="entry name" value="PROTEIN MAIN-LIKE 2"/>
    <property type="match status" value="1"/>
</dbReference>
<evidence type="ECO:0000313" key="3">
    <source>
        <dbReference type="EMBL" id="KAF8411928.1"/>
    </source>
</evidence>
<organism evidence="3 4">
    <name type="scientific">Tetracentron sinense</name>
    <name type="common">Spur-leaf</name>
    <dbReference type="NCBI Taxonomy" id="13715"/>
    <lineage>
        <taxon>Eukaryota</taxon>
        <taxon>Viridiplantae</taxon>
        <taxon>Streptophyta</taxon>
        <taxon>Embryophyta</taxon>
        <taxon>Tracheophyta</taxon>
        <taxon>Spermatophyta</taxon>
        <taxon>Magnoliopsida</taxon>
        <taxon>Trochodendrales</taxon>
        <taxon>Trochodendraceae</taxon>
        <taxon>Tetracentron</taxon>
    </lineage>
</organism>
<dbReference type="AlphaFoldDB" id="A0A835DPI5"/>
<feature type="region of interest" description="Disordered" evidence="1">
    <location>
        <begin position="1"/>
        <end position="48"/>
    </location>
</feature>
<keyword evidence="4" id="KW-1185">Reference proteome</keyword>
<protein>
    <recommendedName>
        <fullName evidence="2">Aminotransferase-like plant mobile domain-containing protein</fullName>
    </recommendedName>
</protein>
<reference evidence="3 4" key="1">
    <citation type="submission" date="2020-04" db="EMBL/GenBank/DDBJ databases">
        <title>Plant Genome Project.</title>
        <authorList>
            <person name="Zhang R.-G."/>
        </authorList>
    </citation>
    <scope>NUCLEOTIDE SEQUENCE [LARGE SCALE GENOMIC DNA]</scope>
    <source>
        <strain evidence="3">YNK0</strain>
        <tissue evidence="3">Leaf</tissue>
    </source>
</reference>
<dbReference type="EMBL" id="JABCRI010000002">
    <property type="protein sequence ID" value="KAF8411928.1"/>
    <property type="molecule type" value="Genomic_DNA"/>
</dbReference>
<sequence length="618" mass="69889">MGPKRKSTRKVRKGEAPSSSHIPDTAVPMEEEVYGEEARVDSPLYSDEEQDFIVEPRVTVPPSGRGRGRPPRSEALRRIGRDKVVIQRESARVGKIPESHKNLPDTPLLKGLSDHLSVYTRSNLETRIASAGFKGSWLQSHDFAFIASADLKEQMQRIGFSAFLSIPPIRRCDRRFISALTERWFADTNTFHFPCCELTITPLDFVLLTGIRFGGDPIPPAERISVEQIGQLLGLPVDTIPWDRTSELSSAGIGKLLIQSDLSTITRTSPSFDSVFRMLFLYILGQCFFLSDRSSVDPSLLLLMDALDDISKYDWGAAIYAHMLSEMRRITSKRGKSFRFFFPLIELWAHEYLEICRPRIIERDEVAFPISCRWGLPTQRAQGHSLGRSRMEIDWMTMQRVTLQPYQGLHLVVLTRPDVEDALRLSGHRSLFGGRGVYEYYLGERVSHQLRGIFRIPRAPTQDPAVEMPPPLSLAMYSARGCGAPANELCEDGDYESWFSTVSIGRIMDDYIYRTGALEVGGEVGRLYDLRGARIIELETRIRELEVEVASLRTQVVTSSDPTVDDVDAHFPRSSSAPPPTQIFRVWYFHDGAFFFFFLLTPLDTAMEATGLIRAHES</sequence>